<comment type="caution">
    <text evidence="2">The sequence shown here is derived from an EMBL/GenBank/DDBJ whole genome shotgun (WGS) entry which is preliminary data.</text>
</comment>
<keyword evidence="3" id="KW-1185">Reference proteome</keyword>
<organism evidence="2 3">
    <name type="scientific">Sinomicrobium weinanense</name>
    <dbReference type="NCBI Taxonomy" id="2842200"/>
    <lineage>
        <taxon>Bacteria</taxon>
        <taxon>Pseudomonadati</taxon>
        <taxon>Bacteroidota</taxon>
        <taxon>Flavobacteriia</taxon>
        <taxon>Flavobacteriales</taxon>
        <taxon>Flavobacteriaceae</taxon>
        <taxon>Sinomicrobium</taxon>
    </lineage>
</organism>
<keyword evidence="1" id="KW-0472">Membrane</keyword>
<evidence type="ECO:0000256" key="1">
    <source>
        <dbReference type="SAM" id="Phobius"/>
    </source>
</evidence>
<feature type="transmembrane region" description="Helical" evidence="1">
    <location>
        <begin position="49"/>
        <end position="70"/>
    </location>
</feature>
<accession>A0A926JU57</accession>
<dbReference type="RefSeq" id="WP_187966714.1">
    <property type="nucleotide sequence ID" value="NZ_JACVDC010000064.1"/>
</dbReference>
<sequence length="120" mass="13902">MTKGKRTGKEKGLRRDGLVLWGIRGLLRLQSRWADWMERKTENISPKMWAVLLTGFVMVSVGFNAWLIWYSISGKDRQEISVTPVQKPGYITRPGNEVLDSLVKDSLLRNNNNERQNDRK</sequence>
<dbReference type="Proteomes" id="UP000653730">
    <property type="component" value="Unassembled WGS sequence"/>
</dbReference>
<protein>
    <submittedName>
        <fullName evidence="2">Uncharacterized protein</fullName>
    </submittedName>
</protein>
<evidence type="ECO:0000313" key="2">
    <source>
        <dbReference type="EMBL" id="MBC9797582.1"/>
    </source>
</evidence>
<keyword evidence="1" id="KW-0812">Transmembrane</keyword>
<evidence type="ECO:0000313" key="3">
    <source>
        <dbReference type="Proteomes" id="UP000653730"/>
    </source>
</evidence>
<reference evidence="2 3" key="1">
    <citation type="submission" date="2020-09" db="EMBL/GenBank/DDBJ databases">
        <title>Sinomicrobium weinanense sp. nov., a halophilic bacteria isolated from saline-alkali soil.</title>
        <authorList>
            <person name="Wu P."/>
            <person name="Ren H."/>
            <person name="Mei Y."/>
            <person name="Liang Y."/>
            <person name="Chen Z."/>
        </authorList>
    </citation>
    <scope>NUCLEOTIDE SEQUENCE [LARGE SCALE GENOMIC DNA]</scope>
    <source>
        <strain evidence="2 3">FJxs</strain>
    </source>
</reference>
<gene>
    <name evidence="2" type="ORF">IBL28_16525</name>
</gene>
<name>A0A926JU57_9FLAO</name>
<dbReference type="AlphaFoldDB" id="A0A926JU57"/>
<dbReference type="EMBL" id="JACVDC010000064">
    <property type="protein sequence ID" value="MBC9797582.1"/>
    <property type="molecule type" value="Genomic_DNA"/>
</dbReference>
<proteinExistence type="predicted"/>
<keyword evidence="1" id="KW-1133">Transmembrane helix</keyword>